<evidence type="ECO:0000256" key="1">
    <source>
        <dbReference type="SAM" id="MobiDB-lite"/>
    </source>
</evidence>
<dbReference type="Proteomes" id="UP000610124">
    <property type="component" value="Unassembled WGS sequence"/>
</dbReference>
<dbReference type="EMBL" id="BMUB01000002">
    <property type="protein sequence ID" value="GGU62210.1"/>
    <property type="molecule type" value="Genomic_DNA"/>
</dbReference>
<feature type="compositionally biased region" description="Pro residues" evidence="1">
    <location>
        <begin position="61"/>
        <end position="77"/>
    </location>
</feature>
<reference evidence="2" key="2">
    <citation type="submission" date="2020-09" db="EMBL/GenBank/DDBJ databases">
        <authorList>
            <person name="Sun Q."/>
            <person name="Ohkuma M."/>
        </authorList>
    </citation>
    <scope>NUCLEOTIDE SEQUENCE</scope>
    <source>
        <strain evidence="2">JCM 4434</strain>
    </source>
</reference>
<accession>A0A8H9HJB3</accession>
<reference evidence="2" key="1">
    <citation type="journal article" date="2014" name="Int. J. Syst. Evol. Microbiol.">
        <title>Complete genome sequence of Corynebacterium casei LMG S-19264T (=DSM 44701T), isolated from a smear-ripened cheese.</title>
        <authorList>
            <consortium name="US DOE Joint Genome Institute (JGI-PGF)"/>
            <person name="Walter F."/>
            <person name="Albersmeier A."/>
            <person name="Kalinowski J."/>
            <person name="Ruckert C."/>
        </authorList>
    </citation>
    <scope>NUCLEOTIDE SEQUENCE</scope>
    <source>
        <strain evidence="2">JCM 4434</strain>
    </source>
</reference>
<organism evidence="2 3">
    <name type="scientific">Kitasatospora aureofaciens</name>
    <name type="common">Streptomyces aureofaciens</name>
    <dbReference type="NCBI Taxonomy" id="1894"/>
    <lineage>
        <taxon>Bacteria</taxon>
        <taxon>Bacillati</taxon>
        <taxon>Actinomycetota</taxon>
        <taxon>Actinomycetes</taxon>
        <taxon>Kitasatosporales</taxon>
        <taxon>Streptomycetaceae</taxon>
        <taxon>Kitasatospora</taxon>
    </lineage>
</organism>
<evidence type="ECO:0000313" key="3">
    <source>
        <dbReference type="Proteomes" id="UP000610124"/>
    </source>
</evidence>
<feature type="region of interest" description="Disordered" evidence="1">
    <location>
        <begin position="61"/>
        <end position="99"/>
    </location>
</feature>
<dbReference type="AlphaFoldDB" id="A0A8H9HJB3"/>
<proteinExistence type="predicted"/>
<name>A0A8H9HJB3_KITAU</name>
<evidence type="ECO:0000313" key="2">
    <source>
        <dbReference type="EMBL" id="GGU62210.1"/>
    </source>
</evidence>
<comment type="caution">
    <text evidence="2">The sequence shown here is derived from an EMBL/GenBank/DDBJ whole genome shotgun (WGS) entry which is preliminary data.</text>
</comment>
<sequence length="184" mass="18754">MATSDGYGRRALRYLESTRNLVGCGGGALGLGLHFAGLGGAWWPGVVAGLYGAGALLTPGPKPTPPQPAPPPAPTPAPVSVSVSVSVSAPRETAEPPPDPELEALTVYLDTVPLPASAGVDALLAALRETGPGPAADRIVRHRLPVAVDGYLRARTWLPWAGPDTPDPAAELGREVKQLAAELG</sequence>
<gene>
    <name evidence="2" type="ORF">GCM10010502_11240</name>
</gene>
<feature type="compositionally biased region" description="Low complexity" evidence="1">
    <location>
        <begin position="78"/>
        <end position="90"/>
    </location>
</feature>
<protein>
    <submittedName>
        <fullName evidence="2">Uncharacterized protein</fullName>
    </submittedName>
</protein>